<sequence>MDRQDREHAAHEALAKADRQAAIGEATGILIAQGDDHARATLRAPHGPAGEDDEAARVVATANATAEDRADPDWI</sequence>
<organism evidence="1 2">
    <name type="scientific">Amycolatopsis australiensis</name>
    <dbReference type="NCBI Taxonomy" id="546364"/>
    <lineage>
        <taxon>Bacteria</taxon>
        <taxon>Bacillati</taxon>
        <taxon>Actinomycetota</taxon>
        <taxon>Actinomycetes</taxon>
        <taxon>Pseudonocardiales</taxon>
        <taxon>Pseudonocardiaceae</taxon>
        <taxon>Amycolatopsis</taxon>
    </lineage>
</organism>
<proteinExistence type="predicted"/>
<evidence type="ECO:0000313" key="1">
    <source>
        <dbReference type="EMBL" id="SFW86965.1"/>
    </source>
</evidence>
<keyword evidence="2" id="KW-1185">Reference proteome</keyword>
<dbReference type="EMBL" id="FPJG01000006">
    <property type="protein sequence ID" value="SFW86965.1"/>
    <property type="molecule type" value="Genomic_DNA"/>
</dbReference>
<reference evidence="2" key="1">
    <citation type="submission" date="2016-11" db="EMBL/GenBank/DDBJ databases">
        <authorList>
            <person name="Varghese N."/>
            <person name="Submissions S."/>
        </authorList>
    </citation>
    <scope>NUCLEOTIDE SEQUENCE [LARGE SCALE GENOMIC DNA]</scope>
    <source>
        <strain evidence="2">DSM 44671</strain>
    </source>
</reference>
<dbReference type="OrthoDB" id="10006011at2"/>
<dbReference type="AlphaFoldDB" id="A0A1K1SSV8"/>
<gene>
    <name evidence="1" type="ORF">SAMN04489730_6549</name>
</gene>
<dbReference type="RefSeq" id="WP_072479863.1">
    <property type="nucleotide sequence ID" value="NZ_FPJG01000006.1"/>
</dbReference>
<accession>A0A1K1SSV8</accession>
<name>A0A1K1SSV8_9PSEU</name>
<evidence type="ECO:0000313" key="2">
    <source>
        <dbReference type="Proteomes" id="UP000182740"/>
    </source>
</evidence>
<dbReference type="Proteomes" id="UP000182740">
    <property type="component" value="Unassembled WGS sequence"/>
</dbReference>
<protein>
    <submittedName>
        <fullName evidence="1">Uncharacterized protein</fullName>
    </submittedName>
</protein>